<dbReference type="Pfam" id="PF13491">
    <property type="entry name" value="FtsK_4TM"/>
    <property type="match status" value="1"/>
</dbReference>
<dbReference type="InterPro" id="IPR050206">
    <property type="entry name" value="FtsK/SpoIIIE/SftA"/>
</dbReference>
<evidence type="ECO:0000256" key="6">
    <source>
        <dbReference type="ARBA" id="ARBA00022741"/>
    </source>
</evidence>
<feature type="transmembrane region" description="Helical" evidence="15">
    <location>
        <begin position="112"/>
        <end position="133"/>
    </location>
</feature>
<evidence type="ECO:0000256" key="11">
    <source>
        <dbReference type="ARBA" id="ARBA00023136"/>
    </source>
</evidence>
<feature type="compositionally biased region" description="Pro residues" evidence="14">
    <location>
        <begin position="353"/>
        <end position="363"/>
    </location>
</feature>
<comment type="subcellular location">
    <subcellularLocation>
        <location evidence="1">Cell membrane</location>
        <topology evidence="1">Multi-pass membrane protein</topology>
    </subcellularLocation>
</comment>
<comment type="similarity">
    <text evidence="2">Belongs to the FtsK/SpoIIIE/SftA family.</text>
</comment>
<evidence type="ECO:0000256" key="13">
    <source>
        <dbReference type="PROSITE-ProRule" id="PRU00289"/>
    </source>
</evidence>
<dbReference type="PANTHER" id="PTHR22683">
    <property type="entry name" value="SPORULATION PROTEIN RELATED"/>
    <property type="match status" value="1"/>
</dbReference>
<comment type="caution">
    <text evidence="17">The sequence shown here is derived from an EMBL/GenBank/DDBJ whole genome shotgun (WGS) entry which is preliminary data.</text>
</comment>
<dbReference type="Pfam" id="PF17854">
    <property type="entry name" value="FtsK_alpha"/>
    <property type="match status" value="1"/>
</dbReference>
<feature type="compositionally biased region" description="Basic and acidic residues" evidence="14">
    <location>
        <begin position="212"/>
        <end position="238"/>
    </location>
</feature>
<dbReference type="GO" id="GO:0051301">
    <property type="term" value="P:cell division"/>
    <property type="evidence" value="ECO:0007669"/>
    <property type="project" value="UniProtKB-KW"/>
</dbReference>
<dbReference type="AlphaFoldDB" id="A0A9D1Z9M9"/>
<keyword evidence="10" id="KW-0238">DNA-binding</keyword>
<reference evidence="17" key="2">
    <citation type="submission" date="2021-04" db="EMBL/GenBank/DDBJ databases">
        <authorList>
            <person name="Gilroy R."/>
        </authorList>
    </citation>
    <scope>NUCLEOTIDE SEQUENCE</scope>
    <source>
        <strain evidence="17">CHK33-7979</strain>
    </source>
</reference>
<feature type="domain" description="FtsK" evidence="16">
    <location>
        <begin position="554"/>
        <end position="662"/>
    </location>
</feature>
<dbReference type="GO" id="GO:0005886">
    <property type="term" value="C:plasma membrane"/>
    <property type="evidence" value="ECO:0007669"/>
    <property type="project" value="UniProtKB-SubCell"/>
</dbReference>
<dbReference type="GO" id="GO:0003677">
    <property type="term" value="F:DNA binding"/>
    <property type="evidence" value="ECO:0007669"/>
    <property type="project" value="UniProtKB-KW"/>
</dbReference>
<dbReference type="SUPFAM" id="SSF52540">
    <property type="entry name" value="P-loop containing nucleoside triphosphate hydrolases"/>
    <property type="match status" value="1"/>
</dbReference>
<feature type="region of interest" description="Disordered" evidence="14">
    <location>
        <begin position="212"/>
        <end position="254"/>
    </location>
</feature>
<dbReference type="Gene3D" id="3.30.980.40">
    <property type="match status" value="1"/>
</dbReference>
<dbReference type="Proteomes" id="UP000886824">
    <property type="component" value="Unassembled WGS sequence"/>
</dbReference>
<keyword evidence="12" id="KW-0131">Cell cycle</keyword>
<feature type="compositionally biased region" description="Polar residues" evidence="14">
    <location>
        <begin position="18"/>
        <end position="41"/>
    </location>
</feature>
<feature type="transmembrane region" description="Helical" evidence="15">
    <location>
        <begin position="171"/>
        <end position="190"/>
    </location>
</feature>
<feature type="compositionally biased region" description="Acidic residues" evidence="14">
    <location>
        <begin position="312"/>
        <end position="327"/>
    </location>
</feature>
<accession>A0A9D1Z9M9</accession>
<evidence type="ECO:0000256" key="8">
    <source>
        <dbReference type="ARBA" id="ARBA00022840"/>
    </source>
</evidence>
<keyword evidence="4" id="KW-0132">Cell division</keyword>
<evidence type="ECO:0000256" key="4">
    <source>
        <dbReference type="ARBA" id="ARBA00022618"/>
    </source>
</evidence>
<dbReference type="InterPro" id="IPR041027">
    <property type="entry name" value="FtsK_alpha"/>
</dbReference>
<gene>
    <name evidence="17" type="ORF">H9826_11265</name>
</gene>
<keyword evidence="8 13" id="KW-0067">ATP-binding</keyword>
<evidence type="ECO:0000256" key="7">
    <source>
        <dbReference type="ARBA" id="ARBA00022829"/>
    </source>
</evidence>
<feature type="transmembrane region" description="Helical" evidence="15">
    <location>
        <begin position="49"/>
        <end position="66"/>
    </location>
</feature>
<feature type="transmembrane region" description="Helical" evidence="15">
    <location>
        <begin position="139"/>
        <end position="164"/>
    </location>
</feature>
<organism evidence="17 18">
    <name type="scientific">Candidatus Intestinimonas merdavium</name>
    <dbReference type="NCBI Taxonomy" id="2838622"/>
    <lineage>
        <taxon>Bacteria</taxon>
        <taxon>Bacillati</taxon>
        <taxon>Bacillota</taxon>
        <taxon>Clostridia</taxon>
        <taxon>Eubacteriales</taxon>
        <taxon>Intestinimonas</taxon>
    </lineage>
</organism>
<reference evidence="17" key="1">
    <citation type="journal article" date="2021" name="PeerJ">
        <title>Extensive microbial diversity within the chicken gut microbiome revealed by metagenomics and culture.</title>
        <authorList>
            <person name="Gilroy R."/>
            <person name="Ravi A."/>
            <person name="Getino M."/>
            <person name="Pursley I."/>
            <person name="Horton D.L."/>
            <person name="Alikhan N.F."/>
            <person name="Baker D."/>
            <person name="Gharbi K."/>
            <person name="Hall N."/>
            <person name="Watson M."/>
            <person name="Adriaenssens E.M."/>
            <person name="Foster-Nyarko E."/>
            <person name="Jarju S."/>
            <person name="Secka A."/>
            <person name="Antonio M."/>
            <person name="Oren A."/>
            <person name="Chaudhuri R.R."/>
            <person name="La Ragione R."/>
            <person name="Hildebrand F."/>
            <person name="Pallen M.J."/>
        </authorList>
    </citation>
    <scope>NUCLEOTIDE SEQUENCE</scope>
    <source>
        <strain evidence="17">CHK33-7979</strain>
    </source>
</reference>
<evidence type="ECO:0000256" key="2">
    <source>
        <dbReference type="ARBA" id="ARBA00006474"/>
    </source>
</evidence>
<evidence type="ECO:0000259" key="16">
    <source>
        <dbReference type="PROSITE" id="PS50901"/>
    </source>
</evidence>
<keyword evidence="3" id="KW-1003">Cell membrane</keyword>
<evidence type="ECO:0000256" key="15">
    <source>
        <dbReference type="SAM" id="Phobius"/>
    </source>
</evidence>
<name>A0A9D1Z9M9_9FIRM</name>
<protein>
    <submittedName>
        <fullName evidence="17">DNA translocase FtsK 4TM domain-containing protein</fullName>
    </submittedName>
</protein>
<keyword evidence="6 13" id="KW-0547">Nucleotide-binding</keyword>
<dbReference type="Gene3D" id="3.40.50.300">
    <property type="entry name" value="P-loop containing nucleotide triphosphate hydrolases"/>
    <property type="match status" value="1"/>
</dbReference>
<dbReference type="GO" id="GO:0005524">
    <property type="term" value="F:ATP binding"/>
    <property type="evidence" value="ECO:0007669"/>
    <property type="project" value="UniProtKB-UniRule"/>
</dbReference>
<evidence type="ECO:0000256" key="5">
    <source>
        <dbReference type="ARBA" id="ARBA00022692"/>
    </source>
</evidence>
<evidence type="ECO:0000256" key="9">
    <source>
        <dbReference type="ARBA" id="ARBA00022989"/>
    </source>
</evidence>
<evidence type="ECO:0000256" key="1">
    <source>
        <dbReference type="ARBA" id="ARBA00004651"/>
    </source>
</evidence>
<evidence type="ECO:0000256" key="3">
    <source>
        <dbReference type="ARBA" id="ARBA00022475"/>
    </source>
</evidence>
<dbReference type="InterPro" id="IPR025199">
    <property type="entry name" value="FtsK_4TM"/>
</dbReference>
<feature type="compositionally biased region" description="Acidic residues" evidence="14">
    <location>
        <begin position="336"/>
        <end position="346"/>
    </location>
</feature>
<dbReference type="InterPro" id="IPR027417">
    <property type="entry name" value="P-loop_NTPase"/>
</dbReference>
<dbReference type="EMBL" id="DXCX01000123">
    <property type="protein sequence ID" value="HIY74526.1"/>
    <property type="molecule type" value="Genomic_DNA"/>
</dbReference>
<keyword evidence="9 15" id="KW-1133">Transmembrane helix</keyword>
<feature type="region of interest" description="Disordered" evidence="14">
    <location>
        <begin position="289"/>
        <end position="368"/>
    </location>
</feature>
<proteinExistence type="inferred from homology"/>
<keyword evidence="11 15" id="KW-0472">Membrane</keyword>
<feature type="binding site" evidence="13">
    <location>
        <begin position="572"/>
        <end position="579"/>
    </location>
    <ligand>
        <name>ATP</name>
        <dbReference type="ChEBI" id="CHEBI:30616"/>
    </ligand>
</feature>
<dbReference type="PROSITE" id="PS50901">
    <property type="entry name" value="FTSK"/>
    <property type="match status" value="1"/>
</dbReference>
<dbReference type="PANTHER" id="PTHR22683:SF41">
    <property type="entry name" value="DNA TRANSLOCASE FTSK"/>
    <property type="match status" value="1"/>
</dbReference>
<dbReference type="InterPro" id="IPR002543">
    <property type="entry name" value="FtsK_dom"/>
</dbReference>
<feature type="region of interest" description="Disordered" evidence="14">
    <location>
        <begin position="1"/>
        <end position="41"/>
    </location>
</feature>
<evidence type="ECO:0000256" key="12">
    <source>
        <dbReference type="ARBA" id="ARBA00023306"/>
    </source>
</evidence>
<feature type="non-terminal residue" evidence="17">
    <location>
        <position position="662"/>
    </location>
</feature>
<dbReference type="Pfam" id="PF01580">
    <property type="entry name" value="FtsK_SpoIIIE"/>
    <property type="match status" value="1"/>
</dbReference>
<keyword evidence="5 15" id="KW-0812">Transmembrane</keyword>
<evidence type="ECO:0000256" key="14">
    <source>
        <dbReference type="SAM" id="MobiDB-lite"/>
    </source>
</evidence>
<evidence type="ECO:0000313" key="17">
    <source>
        <dbReference type="EMBL" id="HIY74526.1"/>
    </source>
</evidence>
<sequence>MATAQKKSAGKRRATSGGKRTNGTQSGSKSRSAPSRKNSSGAVPIRREVGAAICFLLAIFSALGYFHSSGLFIDFFYGLAKGLIGYGYYLLPPMLLWASIVLFFHRGRPVRLRVWCILLLPVLLGALLHMFLAKGTYEWSITLFGALWKGGSTMACGGVLGGLLGMGFSTIFSKVGATLIFVLAATLMVLTACNTTVSNVVDYFREMPHPEYEEEPIPERPRRAPKPRESRQVCRSDIDIPADEGPLVGKKPKASPLFQRKEESFFDRKPAVPTPDQLLQEDMEALETVEEMEPEEVPVPQEAPRHAPEPLPMEEDEDDWDEVEPVEEPTPVQPEPEPEEEDEDDDLRLPFDPVTPPPAPYAPARPERTSVAGIPIERMPAVGRKVEPVEAEERAKAAEEVSRDLSAGMTQEAGIPEVYQYPAVDLLQQLPGLSDSDVAGELKANQERLSDTIHSFGIDATIVDAVRGPSVTRYELELAQGVRMNKLTNLTDDIALALGATGVRIAPIPDKISMVGIEVPNKLVAPVPIRDVIDSREFRESPSKVSFAVGKDISNHCVVCNIAKLPHLLIAGTTGSGKSVCTNSLIVSLLYKASPEEVRLIMVDPKMVELGIYNGIPHLLIPVVTDPKKAAGAIQWAVTEMMKRYKRFSEVGVRDLKSYNAL</sequence>
<feature type="transmembrane region" description="Helical" evidence="15">
    <location>
        <begin position="86"/>
        <end position="105"/>
    </location>
</feature>
<keyword evidence="7" id="KW-0159">Chromosome partition</keyword>
<evidence type="ECO:0000256" key="10">
    <source>
        <dbReference type="ARBA" id="ARBA00023125"/>
    </source>
</evidence>
<dbReference type="GO" id="GO:0007059">
    <property type="term" value="P:chromosome segregation"/>
    <property type="evidence" value="ECO:0007669"/>
    <property type="project" value="UniProtKB-KW"/>
</dbReference>
<evidence type="ECO:0000313" key="18">
    <source>
        <dbReference type="Proteomes" id="UP000886824"/>
    </source>
</evidence>